<feature type="domain" description="Thioredoxin" evidence="3">
    <location>
        <begin position="616"/>
        <end position="763"/>
    </location>
</feature>
<dbReference type="Gene3D" id="3.40.30.10">
    <property type="entry name" value="Glutaredoxin"/>
    <property type="match status" value="15"/>
</dbReference>
<evidence type="ECO:0000256" key="2">
    <source>
        <dbReference type="SAM" id="Phobius"/>
    </source>
</evidence>
<dbReference type="PROSITE" id="PS51352">
    <property type="entry name" value="THIOREDOXIN_2"/>
    <property type="match status" value="4"/>
</dbReference>
<name>A0A821MBM4_9NEOP</name>
<reference evidence="4" key="1">
    <citation type="submission" date="2021-02" db="EMBL/GenBank/DDBJ databases">
        <authorList>
            <person name="Steward A R."/>
        </authorList>
    </citation>
    <scope>NUCLEOTIDE SEQUENCE</scope>
</reference>
<accession>A0A821MBM4</accession>
<dbReference type="OrthoDB" id="10264505at2759"/>
<feature type="domain" description="Thioredoxin" evidence="3">
    <location>
        <begin position="1667"/>
        <end position="1816"/>
    </location>
</feature>
<gene>
    <name evidence="4" type="ORF">PMACD_LOCUS1526</name>
</gene>
<sequence length="1947" mass="225462">MKEERFFPLAPPKIDARSCVTCDKVLDELEKIDDDTDSFGVDFVKINDKRLAKQHGITKFPALTYFREKEPIIYEGDLMDEESVLDFLTSLEAMDLPDRIEEVNQKILGKIVEDTEYVAVLFCPDHKNCGPMNNKPECKKCAKALQELENIDDEADQLGIGFVKIHDEELAEEYSLGELPRLVYYRHQIPIIYEGELSREEDVLEWLIANKSTGDEEDVIEDVTAKTLNTLIGNVDNLVVLFYDHGDEESMTVLEELEKIDDDCDRHGIQFVKIDDKKAAKEFGIDDVPSIVYFEKQIPNVYDGDLENEDEMLEWLVGQLEKDEIEDVTDEMLDRLIKDGKTVAVLFYDNNDRKSQKVLAELENIDDECDQLGVAFVKIDNDEEAKEYGIEKLPTLLYFEKGIPTYYEGNLEEEEKVLAWLKHQTESDEIEDITDEMLDLMIEKMPYVAVLFYDKDQKKSQKILAELENIDDECDQNDIAFVKIDDDKEAKEYGIETIPTMVLFEKGIPHVYEGDLMKEEELLGWLIHQKRHSEIPEVTDEMMDKLIDSAKYLAVIFYDKEDKQDIRILNELENIDDELEKEGIVIVRMDNDEEAKEFGIDHLPTLVYFEDNIPAIYEGDLMNEDEVLAWLIEQKNTATIEEVTDEILTDLIEEHEYVVVYFSGNCEEGEECDNILEELENIDDELDETGIIFVTTEDTSLAKKYGIKSFPALVFFRNKEPLIFKGDIEDEDEVLAWLTDEDTLEIPGKIEEVNSRMLEKILEENDHVVVFFYKESDKKSQKILSELENIDDECEEENIDFIKTSDEGVEKEYDLPGLPALAFYRHKFRTIYEGDLMHEEAILKWVLDLQHSQPEVIENVDRKTLKDLINDVEHLAVFFYNDDCDTCDEILEELETIDDDTDKHGIQFVKSKDSKLASDIGIFSFPALVYYETGVPIMYDGNLKNENKVLQWLIDQKRAVSSKLVKGGKSKRQQNRNTRFRNNDDDDDDDNDDDDNDDNSDDDDINNRFKKLSKLPDKLKRIVSSNSRLSSSKSYSPKNRVSVNGDDDDDDEDDDDEDDDDNDDDDDDEEDDDDDDEDDDDDDDDDEDDKDHDDSDNDEDDDDDDDDDDDEDDDEDEESNSNSLKTAFAGDRCFYIGLGAKPAVPKVTYEPYQCCPTKVQSPTKVAKATPTKVPAKKLGKDKPVLPEKPTKGKNKALARPEKGKGKKGNLFDENEVLEWMVKQKEDESIEEINRDKLFKYIETKEFLAVVFYKEEDPGSPRILRHVELIDDEAAEYGIKIVKCSDRLMAKKYGFRNPPGITYFRKTKAINYDGDMDDEEEILDWLTNPENMELTDHIEKVNKKMFQKIRQTSDYVAVFFYSNDCKQCPRVLAEIEHIDDDADGAGINFVKIDDRQMAKEFGVFALPAVLFFKMGSKDPVIYAGDLYDEQQLLSWLLVQKNPAGDVIEALEGQELLDLIEDSSSIAVYFWNKTLCELCHAKSTAKNTKKKFTKDPDEAELPEIEDSLDCEQCTGILEELENIDDDCDRHGIKFVKTQDYSIAESFGATDFPVLVYFENGIPNVYEGSLAEEEEVLQWLITQKTEDRIELITRVMLEKMVDETQYLAVYFYKLNCHICDHILEELENIDDECDVYGIHMVKIQDPQLAKRYSIKTFPAMVYFRNGNPLLFEGDLQNEESILEWLIDDENRELADEIESVNERMLERLLYESHLLAVFFYDDEDCPECQEILEALEQIDGEVDQFGIDFVKIASAEAAAQYNIINIPSLVYFRKRVPMPYDGDLHQVDRVLQWLTSQEVFEIKNEIEEVNRKMLDKLLEENEFLAVYFYENSAESRIVLDKLENIDSETDNLDITFVKMHDPRYARKWGVTKLPAIVYFRKRFPSIYRGDVMAEEEVLEWLRKNRFRQPELNIFMYALIALSIAFVMYTAFLLQCFKPSPTPTTQHPKQA</sequence>
<dbReference type="CDD" id="cd02961">
    <property type="entry name" value="PDI_a_family"/>
    <property type="match status" value="8"/>
</dbReference>
<dbReference type="InterPro" id="IPR036249">
    <property type="entry name" value="Thioredoxin-like_sf"/>
</dbReference>
<evidence type="ECO:0000259" key="3">
    <source>
        <dbReference type="PROSITE" id="PS51352"/>
    </source>
</evidence>
<organism evidence="4 5">
    <name type="scientific">Pieris macdunnoughi</name>
    <dbReference type="NCBI Taxonomy" id="345717"/>
    <lineage>
        <taxon>Eukaryota</taxon>
        <taxon>Metazoa</taxon>
        <taxon>Ecdysozoa</taxon>
        <taxon>Arthropoda</taxon>
        <taxon>Hexapoda</taxon>
        <taxon>Insecta</taxon>
        <taxon>Pterygota</taxon>
        <taxon>Neoptera</taxon>
        <taxon>Endopterygota</taxon>
        <taxon>Lepidoptera</taxon>
        <taxon>Glossata</taxon>
        <taxon>Ditrysia</taxon>
        <taxon>Papilionoidea</taxon>
        <taxon>Pieridae</taxon>
        <taxon>Pierinae</taxon>
        <taxon>Pieris</taxon>
    </lineage>
</organism>
<evidence type="ECO:0000256" key="1">
    <source>
        <dbReference type="SAM" id="MobiDB-lite"/>
    </source>
</evidence>
<dbReference type="Proteomes" id="UP000663880">
    <property type="component" value="Unassembled WGS sequence"/>
</dbReference>
<dbReference type="PANTHER" id="PTHR19991:SF3">
    <property type="entry name" value="LETHAL (2) 01289, ISOFORM F"/>
    <property type="match status" value="1"/>
</dbReference>
<feature type="region of interest" description="Disordered" evidence="1">
    <location>
        <begin position="1176"/>
        <end position="1205"/>
    </location>
</feature>
<dbReference type="InterPro" id="IPR013766">
    <property type="entry name" value="Thioredoxin_domain"/>
</dbReference>
<dbReference type="EMBL" id="CAJOBZ010000003">
    <property type="protein sequence ID" value="CAF4765447.1"/>
    <property type="molecule type" value="Genomic_DNA"/>
</dbReference>
<dbReference type="PANTHER" id="PTHR19991">
    <property type="entry name" value="L 2 01289"/>
    <property type="match status" value="1"/>
</dbReference>
<keyword evidence="2" id="KW-1133">Transmembrane helix</keyword>
<feature type="compositionally biased region" description="Acidic residues" evidence="1">
    <location>
        <begin position="1045"/>
        <end position="1119"/>
    </location>
</feature>
<feature type="region of interest" description="Disordered" evidence="1">
    <location>
        <begin position="964"/>
        <end position="1009"/>
    </location>
</feature>
<feature type="domain" description="Thioredoxin" evidence="3">
    <location>
        <begin position="301"/>
        <end position="426"/>
    </location>
</feature>
<feature type="compositionally biased region" description="Basic and acidic residues" evidence="1">
    <location>
        <begin position="1178"/>
        <end position="1190"/>
    </location>
</feature>
<keyword evidence="2" id="KW-0812">Transmembrane</keyword>
<feature type="compositionally biased region" description="Acidic residues" evidence="1">
    <location>
        <begin position="984"/>
        <end position="1004"/>
    </location>
</feature>
<evidence type="ECO:0000313" key="4">
    <source>
        <dbReference type="EMBL" id="CAF4765447.1"/>
    </source>
</evidence>
<feature type="domain" description="Thioredoxin" evidence="3">
    <location>
        <begin position="814"/>
        <end position="959"/>
    </location>
</feature>
<comment type="caution">
    <text evidence="4">The sequence shown here is derived from an EMBL/GenBank/DDBJ whole genome shotgun (WGS) entry which is preliminary data.</text>
</comment>
<feature type="transmembrane region" description="Helical" evidence="2">
    <location>
        <begin position="1910"/>
        <end position="1930"/>
    </location>
</feature>
<evidence type="ECO:0000313" key="5">
    <source>
        <dbReference type="Proteomes" id="UP000663880"/>
    </source>
</evidence>
<keyword evidence="2" id="KW-0472">Membrane</keyword>
<dbReference type="CDD" id="cd02947">
    <property type="entry name" value="TRX_family"/>
    <property type="match status" value="1"/>
</dbReference>
<dbReference type="SUPFAM" id="SSF52833">
    <property type="entry name" value="Thioredoxin-like"/>
    <property type="match status" value="11"/>
</dbReference>
<proteinExistence type="predicted"/>
<feature type="compositionally biased region" description="Low complexity" evidence="1">
    <location>
        <begin position="1023"/>
        <end position="1042"/>
    </location>
</feature>
<dbReference type="Pfam" id="PF00085">
    <property type="entry name" value="Thioredoxin"/>
    <property type="match status" value="1"/>
</dbReference>
<keyword evidence="5" id="KW-1185">Reference proteome</keyword>
<protein>
    <recommendedName>
        <fullName evidence="3">Thioredoxin domain-containing protein</fullName>
    </recommendedName>
</protein>
<feature type="region of interest" description="Disordered" evidence="1">
    <location>
        <begin position="1023"/>
        <end position="1131"/>
    </location>
</feature>